<sequence>MVTTPLRSVVTARCPAYSDRVADYLQSAPARPRARRGYALAVAVAGALLVCCAVLPWAGIEARSELLGGGVADDVRGIDDTLGVYTLVAGLAALACGLAGALGRPRIAALAAVPGALAVPALVMFVSGGSGLRDRVSIQLGDLLSIEPVIRLGWFAALASALAVVVLSLLTLFRR</sequence>
<organism evidence="2 3">
    <name type="scientific">Nonomuraea jiangxiensis</name>
    <dbReference type="NCBI Taxonomy" id="633440"/>
    <lineage>
        <taxon>Bacteria</taxon>
        <taxon>Bacillati</taxon>
        <taxon>Actinomycetota</taxon>
        <taxon>Actinomycetes</taxon>
        <taxon>Streptosporangiales</taxon>
        <taxon>Streptosporangiaceae</taxon>
        <taxon>Nonomuraea</taxon>
    </lineage>
</organism>
<feature type="transmembrane region" description="Helical" evidence="1">
    <location>
        <begin position="82"/>
        <end position="102"/>
    </location>
</feature>
<evidence type="ECO:0000313" key="2">
    <source>
        <dbReference type="EMBL" id="SDG96312.1"/>
    </source>
</evidence>
<dbReference type="AlphaFoldDB" id="A0A1G7YIB9"/>
<evidence type="ECO:0000256" key="1">
    <source>
        <dbReference type="SAM" id="Phobius"/>
    </source>
</evidence>
<dbReference type="STRING" id="633440.SAMN05421869_101129"/>
<reference evidence="2 3" key="1">
    <citation type="submission" date="2016-10" db="EMBL/GenBank/DDBJ databases">
        <authorList>
            <person name="de Groot N.N."/>
        </authorList>
    </citation>
    <scope>NUCLEOTIDE SEQUENCE [LARGE SCALE GENOMIC DNA]</scope>
    <source>
        <strain evidence="2 3">CGMCC 4.6533</strain>
    </source>
</reference>
<name>A0A1G7YIB9_9ACTN</name>
<dbReference type="Proteomes" id="UP000199202">
    <property type="component" value="Unassembled WGS sequence"/>
</dbReference>
<gene>
    <name evidence="2" type="ORF">SAMN05421869_101129</name>
</gene>
<keyword evidence="1" id="KW-1133">Transmembrane helix</keyword>
<protein>
    <submittedName>
        <fullName evidence="2">Uncharacterized protein</fullName>
    </submittedName>
</protein>
<accession>A0A1G7YIB9</accession>
<feature type="transmembrane region" description="Helical" evidence="1">
    <location>
        <begin position="152"/>
        <end position="173"/>
    </location>
</feature>
<dbReference type="EMBL" id="FNDJ01000001">
    <property type="protein sequence ID" value="SDG96312.1"/>
    <property type="molecule type" value="Genomic_DNA"/>
</dbReference>
<feature type="transmembrane region" description="Helical" evidence="1">
    <location>
        <begin position="38"/>
        <end position="58"/>
    </location>
</feature>
<proteinExistence type="predicted"/>
<keyword evidence="1" id="KW-0812">Transmembrane</keyword>
<keyword evidence="3" id="KW-1185">Reference proteome</keyword>
<keyword evidence="1" id="KW-0472">Membrane</keyword>
<feature type="transmembrane region" description="Helical" evidence="1">
    <location>
        <begin position="109"/>
        <end position="132"/>
    </location>
</feature>
<evidence type="ECO:0000313" key="3">
    <source>
        <dbReference type="Proteomes" id="UP000199202"/>
    </source>
</evidence>